<sequence>MSVPTTAANLLGQTDPPVSSVNFATLTYTQPTTVSSSSTSTITTTTQASTSNTQMPPDVTSQILASLSRLEARVDARDDRIISYINQQITPRFVRIETVQDELAQSIRVVRDDHANQLARLDERVDALVASSHQSTQVPPSQLATLQDEYEVRFDGLPRTVEISIDTAERLLHALELGRLCPHVVAVREWRPRHPTNPPPAVGVAATITMVVRFSCATWRDEAARTCRRAHILVTPLQRPRGFSA</sequence>
<reference evidence="1 2" key="1">
    <citation type="journal article" date="2024" name="bioRxiv">
        <title>A reference genome for Trichogramma kaykai: A tiny desert-dwelling parasitoid wasp with competing sex-ratio distorters.</title>
        <authorList>
            <person name="Culotta J."/>
            <person name="Lindsey A.R."/>
        </authorList>
    </citation>
    <scope>NUCLEOTIDE SEQUENCE [LARGE SCALE GENOMIC DNA]</scope>
    <source>
        <strain evidence="1 2">KSX58</strain>
    </source>
</reference>
<dbReference type="AlphaFoldDB" id="A0ABD2WRF1"/>
<comment type="caution">
    <text evidence="1">The sequence shown here is derived from an EMBL/GenBank/DDBJ whole genome shotgun (WGS) entry which is preliminary data.</text>
</comment>
<gene>
    <name evidence="1" type="ORF">TKK_010216</name>
</gene>
<name>A0ABD2WRF1_9HYME</name>
<dbReference type="Proteomes" id="UP001627154">
    <property type="component" value="Unassembled WGS sequence"/>
</dbReference>
<organism evidence="1 2">
    <name type="scientific">Trichogramma kaykai</name>
    <dbReference type="NCBI Taxonomy" id="54128"/>
    <lineage>
        <taxon>Eukaryota</taxon>
        <taxon>Metazoa</taxon>
        <taxon>Ecdysozoa</taxon>
        <taxon>Arthropoda</taxon>
        <taxon>Hexapoda</taxon>
        <taxon>Insecta</taxon>
        <taxon>Pterygota</taxon>
        <taxon>Neoptera</taxon>
        <taxon>Endopterygota</taxon>
        <taxon>Hymenoptera</taxon>
        <taxon>Apocrita</taxon>
        <taxon>Proctotrupomorpha</taxon>
        <taxon>Chalcidoidea</taxon>
        <taxon>Trichogrammatidae</taxon>
        <taxon>Trichogramma</taxon>
    </lineage>
</organism>
<evidence type="ECO:0000313" key="2">
    <source>
        <dbReference type="Proteomes" id="UP001627154"/>
    </source>
</evidence>
<proteinExistence type="predicted"/>
<evidence type="ECO:0000313" key="1">
    <source>
        <dbReference type="EMBL" id="KAL3395678.1"/>
    </source>
</evidence>
<keyword evidence="2" id="KW-1185">Reference proteome</keyword>
<accession>A0ABD2WRF1</accession>
<dbReference type="EMBL" id="JBJJXI010000078">
    <property type="protein sequence ID" value="KAL3395678.1"/>
    <property type="molecule type" value="Genomic_DNA"/>
</dbReference>
<protein>
    <submittedName>
        <fullName evidence="1">Uncharacterized protein</fullName>
    </submittedName>
</protein>